<evidence type="ECO:0000256" key="3">
    <source>
        <dbReference type="SAM" id="SignalP"/>
    </source>
</evidence>
<name>A0A930YEH3_9ACTN</name>
<keyword evidence="2" id="KW-0472">Membrane</keyword>
<feature type="compositionally biased region" description="Low complexity" evidence="1">
    <location>
        <begin position="57"/>
        <end position="71"/>
    </location>
</feature>
<reference evidence="4" key="1">
    <citation type="submission" date="2020-11" db="EMBL/GenBank/DDBJ databases">
        <title>Nocardioides sp. CBS4Y-1, whole genome shotgun sequence.</title>
        <authorList>
            <person name="Tuo L."/>
        </authorList>
    </citation>
    <scope>NUCLEOTIDE SEQUENCE</scope>
    <source>
        <strain evidence="4">CBS4Y-1</strain>
    </source>
</reference>
<proteinExistence type="predicted"/>
<keyword evidence="2" id="KW-1133">Transmembrane helix</keyword>
<gene>
    <name evidence="4" type="ORF">ISG29_17460</name>
</gene>
<dbReference type="PROSITE" id="PS51318">
    <property type="entry name" value="TAT"/>
    <property type="match status" value="1"/>
</dbReference>
<sequence>MSHVRRRGLQAGALLSTAAVLSLTAGPALAADTVSQASATALRVTVASTPTDSGSYTATNDGTKETTTGTNSPAVTALGGQSFVQAGTLAQDATATVRNKSGHSAACAGLAGDGATAVAAGDGACLTPGQNLQLDAAHVDLSNLQIVQSDLLMGLDQQLQNALAPVIGPLTDALNQALTTALSSADLGVFLDLGAVQSQCTAGPGTASGDAQIVDASAYAQFQGTRIDLVSLPVHPAPNTKVVTGLGDVTQAILDALNSEFTTAIDGQLGALGGAIDQAAVLAAALQQVSDQLGPLEDNVLDITLNKQSRASKDQITVTALDLSVLPVASGFGVDLLGAQIGESACGPSGRVTVATPTPTPTATPTTVPTSVPAGLESADDASGGLGTGGSAALIGLLALSAGAGVASYRRAMNRT</sequence>
<comment type="caution">
    <text evidence="4">The sequence shown here is derived from an EMBL/GenBank/DDBJ whole genome shotgun (WGS) entry which is preliminary data.</text>
</comment>
<evidence type="ECO:0000313" key="5">
    <source>
        <dbReference type="Proteomes" id="UP000656804"/>
    </source>
</evidence>
<feature type="transmembrane region" description="Helical" evidence="2">
    <location>
        <begin position="386"/>
        <end position="409"/>
    </location>
</feature>
<keyword evidence="3" id="KW-0732">Signal</keyword>
<evidence type="ECO:0008006" key="6">
    <source>
        <dbReference type="Google" id="ProtNLM"/>
    </source>
</evidence>
<feature type="region of interest" description="Disordered" evidence="1">
    <location>
        <begin position="351"/>
        <end position="380"/>
    </location>
</feature>
<dbReference type="AlphaFoldDB" id="A0A930YEH3"/>
<feature type="signal peptide" evidence="3">
    <location>
        <begin position="1"/>
        <end position="30"/>
    </location>
</feature>
<keyword evidence="2" id="KW-0812">Transmembrane</keyword>
<feature type="region of interest" description="Disordered" evidence="1">
    <location>
        <begin position="49"/>
        <end position="71"/>
    </location>
</feature>
<dbReference type="RefSeq" id="WP_194504743.1">
    <property type="nucleotide sequence ID" value="NZ_JADIVZ010000012.1"/>
</dbReference>
<evidence type="ECO:0000313" key="4">
    <source>
        <dbReference type="EMBL" id="MBF4163479.1"/>
    </source>
</evidence>
<evidence type="ECO:0000256" key="1">
    <source>
        <dbReference type="SAM" id="MobiDB-lite"/>
    </source>
</evidence>
<accession>A0A930YEH3</accession>
<dbReference type="InterPro" id="IPR006311">
    <property type="entry name" value="TAT_signal"/>
</dbReference>
<protein>
    <recommendedName>
        <fullName evidence="6">Choice-of-anchor G family protein</fullName>
    </recommendedName>
</protein>
<feature type="compositionally biased region" description="Low complexity" evidence="1">
    <location>
        <begin position="352"/>
        <end position="374"/>
    </location>
</feature>
<keyword evidence="5" id="KW-1185">Reference proteome</keyword>
<organism evidence="4 5">
    <name type="scientific">Nocardioides acrostichi</name>
    <dbReference type="NCBI Taxonomy" id="2784339"/>
    <lineage>
        <taxon>Bacteria</taxon>
        <taxon>Bacillati</taxon>
        <taxon>Actinomycetota</taxon>
        <taxon>Actinomycetes</taxon>
        <taxon>Propionibacteriales</taxon>
        <taxon>Nocardioidaceae</taxon>
        <taxon>Nocardioides</taxon>
    </lineage>
</organism>
<feature type="chain" id="PRO_5037917392" description="Choice-of-anchor G family protein" evidence="3">
    <location>
        <begin position="31"/>
        <end position="416"/>
    </location>
</feature>
<dbReference type="Proteomes" id="UP000656804">
    <property type="component" value="Unassembled WGS sequence"/>
</dbReference>
<dbReference type="EMBL" id="JADIVZ010000012">
    <property type="protein sequence ID" value="MBF4163479.1"/>
    <property type="molecule type" value="Genomic_DNA"/>
</dbReference>
<evidence type="ECO:0000256" key="2">
    <source>
        <dbReference type="SAM" id="Phobius"/>
    </source>
</evidence>